<dbReference type="InterPro" id="IPR015875">
    <property type="entry name" value="IMP_DH/GMP_Rdtase_CS"/>
</dbReference>
<keyword evidence="6 13" id="KW-0332">GMP biosynthesis</keyword>
<dbReference type="OrthoDB" id="9805398at2"/>
<feature type="active site" description="Proton acceptor" evidence="13 14">
    <location>
        <position position="397"/>
    </location>
</feature>
<evidence type="ECO:0000256" key="10">
    <source>
        <dbReference type="ARBA" id="ARBA00023027"/>
    </source>
</evidence>
<comment type="similarity">
    <text evidence="2 13 18">Belongs to the IMPDH/GMPR family.</text>
</comment>
<comment type="pathway">
    <text evidence="13 19">Purine metabolism; XMP biosynthesis via de novo pathway; XMP from IMP: step 1/1.</text>
</comment>
<evidence type="ECO:0000256" key="7">
    <source>
        <dbReference type="ARBA" id="ARBA00022755"/>
    </source>
</evidence>
<evidence type="ECO:0000313" key="22">
    <source>
        <dbReference type="Proteomes" id="UP000323824"/>
    </source>
</evidence>
<dbReference type="PROSITE" id="PS00487">
    <property type="entry name" value="IMP_DH_GMP_RED"/>
    <property type="match status" value="1"/>
</dbReference>
<dbReference type="SUPFAM" id="SSF54631">
    <property type="entry name" value="CBS-domain pair"/>
    <property type="match status" value="1"/>
</dbReference>
<evidence type="ECO:0000259" key="20">
    <source>
        <dbReference type="PROSITE" id="PS51371"/>
    </source>
</evidence>
<feature type="binding site" evidence="15">
    <location>
        <begin position="245"/>
        <end position="247"/>
    </location>
    <ligand>
        <name>NAD(+)</name>
        <dbReference type="ChEBI" id="CHEBI:57540"/>
    </ligand>
</feature>
<comment type="activity regulation">
    <text evidence="13">Mycophenolic acid (MPA) is a non-competitive inhibitor that prevents formation of the closed enzyme conformation by binding to the same site as the amobile flap. In contrast, mizoribine monophosphate (MZP) is a competitive inhibitor that induces the closed conformation. MPA is a potent inhibitor of mammalian IMPDHs but a poor inhibitor of the bacterial enzymes. MZP is a more potent inhibitor of bacterial IMPDH.</text>
</comment>
<feature type="binding site" evidence="13">
    <location>
        <position position="299"/>
    </location>
    <ligand>
        <name>IMP</name>
        <dbReference type="ChEBI" id="CHEBI:58053"/>
    </ligand>
</feature>
<comment type="cofactor">
    <cofactor evidence="1 13">
        <name>K(+)</name>
        <dbReference type="ChEBI" id="CHEBI:29103"/>
    </cofactor>
</comment>
<dbReference type="KEGG" id="sper:EW093_16275"/>
<dbReference type="Gene3D" id="3.20.20.70">
    <property type="entry name" value="Aldolase class I"/>
    <property type="match status" value="1"/>
</dbReference>
<dbReference type="SMART" id="SM01240">
    <property type="entry name" value="IMPDH"/>
    <property type="match status" value="1"/>
</dbReference>
<keyword evidence="8 13" id="KW-0630">Potassium</keyword>
<dbReference type="GO" id="GO:0000166">
    <property type="term" value="F:nucleotide binding"/>
    <property type="evidence" value="ECO:0007669"/>
    <property type="project" value="UniProtKB-UniRule"/>
</dbReference>
<name>A0A5C1QI01_9SPIO</name>
<feature type="binding site" evidence="13">
    <location>
        <position position="464"/>
    </location>
    <ligand>
        <name>K(+)</name>
        <dbReference type="ChEBI" id="CHEBI:29103"/>
        <note>ligand shared between two tetrameric partners</note>
    </ligand>
</feature>
<dbReference type="InterPro" id="IPR013785">
    <property type="entry name" value="Aldolase_TIM"/>
</dbReference>
<dbReference type="GO" id="GO:0003938">
    <property type="term" value="F:IMP dehydrogenase activity"/>
    <property type="evidence" value="ECO:0007669"/>
    <property type="project" value="UniProtKB-UniRule"/>
</dbReference>
<protein>
    <recommendedName>
        <fullName evidence="13 19">Inosine-5'-monophosphate dehydrogenase</fullName>
        <shortName evidence="13">IMP dehydrogenase</shortName>
        <shortName evidence="13">IMPD</shortName>
        <shortName evidence="13">IMPDH</shortName>
        <ecNumber evidence="13 19">1.1.1.205</ecNumber>
    </recommendedName>
</protein>
<evidence type="ECO:0000256" key="13">
    <source>
        <dbReference type="HAMAP-Rule" id="MF_01964"/>
    </source>
</evidence>
<dbReference type="FunFam" id="3.20.20.70:FF:000003">
    <property type="entry name" value="GMP reductase"/>
    <property type="match status" value="1"/>
</dbReference>
<evidence type="ECO:0000256" key="16">
    <source>
        <dbReference type="PIRSR" id="PIRSR000130-4"/>
    </source>
</evidence>
<feature type="binding site" evidence="13">
    <location>
        <position position="465"/>
    </location>
    <ligand>
        <name>K(+)</name>
        <dbReference type="ChEBI" id="CHEBI:29103"/>
        <note>ligand shared between two tetrameric partners</note>
    </ligand>
</feature>
<evidence type="ECO:0000256" key="6">
    <source>
        <dbReference type="ARBA" id="ARBA00022749"/>
    </source>
</evidence>
<dbReference type="CDD" id="cd00381">
    <property type="entry name" value="IMPDH"/>
    <property type="match status" value="1"/>
</dbReference>
<dbReference type="Pfam" id="PF00571">
    <property type="entry name" value="CBS"/>
    <property type="match status" value="2"/>
</dbReference>
<gene>
    <name evidence="13 21" type="primary">guaB</name>
    <name evidence="21" type="ORF">EW093_16275</name>
</gene>
<reference evidence="21 22" key="1">
    <citation type="submission" date="2019-02" db="EMBL/GenBank/DDBJ databases">
        <authorList>
            <person name="Fomenkov A."/>
            <person name="Dubinina G."/>
            <person name="Grabovich M."/>
            <person name="Vincze T."/>
            <person name="Roberts R.J."/>
        </authorList>
    </citation>
    <scope>NUCLEOTIDE SEQUENCE [LARGE SCALE GENOMIC DNA]</scope>
    <source>
        <strain evidence="21 22">P</strain>
    </source>
</reference>
<evidence type="ECO:0000256" key="4">
    <source>
        <dbReference type="ARBA" id="ARBA00022723"/>
    </source>
</evidence>
<dbReference type="InterPro" id="IPR046342">
    <property type="entry name" value="CBS_dom_sf"/>
</dbReference>
<evidence type="ECO:0000256" key="18">
    <source>
        <dbReference type="RuleBase" id="RU003927"/>
    </source>
</evidence>
<feature type="binding site" description="in other chain" evidence="13 16">
    <location>
        <position position="301"/>
    </location>
    <ligand>
        <name>K(+)</name>
        <dbReference type="ChEBI" id="CHEBI:29103"/>
        <note>ligand shared between two tetrameric partners</note>
    </ligand>
</feature>
<dbReference type="Pfam" id="PF00478">
    <property type="entry name" value="IMPDH"/>
    <property type="match status" value="1"/>
</dbReference>
<dbReference type="PANTHER" id="PTHR11911">
    <property type="entry name" value="INOSINE-5-MONOPHOSPHATE DEHYDROGENASE RELATED"/>
    <property type="match status" value="1"/>
</dbReference>
<feature type="binding site" description="in other chain" evidence="13 16">
    <location>
        <position position="296"/>
    </location>
    <ligand>
        <name>K(+)</name>
        <dbReference type="ChEBI" id="CHEBI:29103"/>
        <note>ligand shared between two tetrameric partners</note>
    </ligand>
</feature>
<reference evidence="21 22" key="2">
    <citation type="submission" date="2019-09" db="EMBL/GenBank/DDBJ databases">
        <title>Complete Genome Sequence and Methylome Analysis of free living Spirochaetas.</title>
        <authorList>
            <person name="Leshcheva N."/>
            <person name="Mikheeva N."/>
        </authorList>
    </citation>
    <scope>NUCLEOTIDE SEQUENCE [LARGE SCALE GENOMIC DNA]</scope>
    <source>
        <strain evidence="21 22">P</strain>
    </source>
</reference>
<dbReference type="EC" id="1.1.1.205" evidence="13 19"/>
<organism evidence="21 22">
    <name type="scientific">Thiospirochaeta perfilievii</name>
    <dbReference type="NCBI Taxonomy" id="252967"/>
    <lineage>
        <taxon>Bacteria</taxon>
        <taxon>Pseudomonadati</taxon>
        <taxon>Spirochaetota</taxon>
        <taxon>Spirochaetia</taxon>
        <taxon>Spirochaetales</taxon>
        <taxon>Spirochaetaceae</taxon>
        <taxon>Thiospirochaeta</taxon>
    </lineage>
</organism>
<evidence type="ECO:0000256" key="2">
    <source>
        <dbReference type="ARBA" id="ARBA00005502"/>
    </source>
</evidence>
<keyword evidence="4 13" id="KW-0479">Metal-binding</keyword>
<dbReference type="InterPro" id="IPR000644">
    <property type="entry name" value="CBS_dom"/>
</dbReference>
<evidence type="ECO:0000256" key="5">
    <source>
        <dbReference type="ARBA" id="ARBA00022737"/>
    </source>
</evidence>
<dbReference type="PIRSF" id="PIRSF000130">
    <property type="entry name" value="IMPDH"/>
    <property type="match status" value="1"/>
</dbReference>
<feature type="domain" description="CBS" evidence="20">
    <location>
        <begin position="94"/>
        <end position="149"/>
    </location>
</feature>
<dbReference type="InterPro" id="IPR005990">
    <property type="entry name" value="IMP_DH"/>
</dbReference>
<dbReference type="SUPFAM" id="SSF51412">
    <property type="entry name" value="Inosine monophosphate dehydrogenase (IMPDH)"/>
    <property type="match status" value="1"/>
</dbReference>
<feature type="binding site" evidence="13">
    <location>
        <position position="463"/>
    </location>
    <ligand>
        <name>K(+)</name>
        <dbReference type="ChEBI" id="CHEBI:29103"/>
        <note>ligand shared between two tetrameric partners</note>
    </ligand>
</feature>
<feature type="binding site" evidence="13">
    <location>
        <position position="409"/>
    </location>
    <ligand>
        <name>IMP</name>
        <dbReference type="ChEBI" id="CHEBI:58053"/>
    </ligand>
</feature>
<keyword evidence="7 13" id="KW-0658">Purine biosynthesis</keyword>
<dbReference type="PROSITE" id="PS51371">
    <property type="entry name" value="CBS"/>
    <property type="match status" value="2"/>
</dbReference>
<dbReference type="Proteomes" id="UP000323824">
    <property type="component" value="Chromosome"/>
</dbReference>
<evidence type="ECO:0000256" key="3">
    <source>
        <dbReference type="ARBA" id="ARBA00011881"/>
    </source>
</evidence>
<dbReference type="GO" id="GO:0006177">
    <property type="term" value="P:GMP biosynthetic process"/>
    <property type="evidence" value="ECO:0007669"/>
    <property type="project" value="UniProtKB-UniRule"/>
</dbReference>
<dbReference type="SMART" id="SM00116">
    <property type="entry name" value="CBS"/>
    <property type="match status" value="2"/>
</dbReference>
<evidence type="ECO:0000256" key="1">
    <source>
        <dbReference type="ARBA" id="ARBA00001958"/>
    </source>
</evidence>
<evidence type="ECO:0000256" key="9">
    <source>
        <dbReference type="ARBA" id="ARBA00023002"/>
    </source>
</evidence>
<keyword evidence="10 13" id="KW-0520">NAD</keyword>
<dbReference type="AlphaFoldDB" id="A0A5C1QI01"/>
<feature type="binding site" evidence="13 15">
    <location>
        <begin position="294"/>
        <end position="296"/>
    </location>
    <ligand>
        <name>NAD(+)</name>
        <dbReference type="ChEBI" id="CHEBI:57540"/>
    </ligand>
</feature>
<dbReference type="PANTHER" id="PTHR11911:SF111">
    <property type="entry name" value="INOSINE-5'-MONOPHOSPHATE DEHYDROGENASE"/>
    <property type="match status" value="1"/>
</dbReference>
<dbReference type="HAMAP" id="MF_01964">
    <property type="entry name" value="IMPDH"/>
    <property type="match status" value="1"/>
</dbReference>
<feature type="binding site" evidence="13">
    <location>
        <position position="245"/>
    </location>
    <ligand>
        <name>NAD(+)</name>
        <dbReference type="ChEBI" id="CHEBI:57540"/>
    </ligand>
</feature>
<evidence type="ECO:0000256" key="19">
    <source>
        <dbReference type="RuleBase" id="RU003928"/>
    </source>
</evidence>
<keyword evidence="11 17" id="KW-0129">CBS domain</keyword>
<evidence type="ECO:0000256" key="12">
    <source>
        <dbReference type="ARBA" id="ARBA00048028"/>
    </source>
</evidence>
<dbReference type="InterPro" id="IPR001093">
    <property type="entry name" value="IMP_DH_GMPRt"/>
</dbReference>
<accession>A0A5C1QI01</accession>
<feature type="binding site" description="in other chain" evidence="13 16">
    <location>
        <position position="298"/>
    </location>
    <ligand>
        <name>K(+)</name>
        <dbReference type="ChEBI" id="CHEBI:29103"/>
        <note>ligand shared between two tetrameric partners</note>
    </ligand>
</feature>
<comment type="function">
    <text evidence="13">Catalyzes the conversion of inosine 5'-phosphate (IMP) to xanthosine 5'-phosphate (XMP), the first committed and rate-limiting step in the de novo synthesis of guanine nucleotides, and therefore plays an important role in the regulation of cell growth.</text>
</comment>
<comment type="subunit">
    <text evidence="3 13">Homotetramer.</text>
</comment>
<proteinExistence type="inferred from homology"/>
<dbReference type="EMBL" id="CP035807">
    <property type="protein sequence ID" value="QEN06176.1"/>
    <property type="molecule type" value="Genomic_DNA"/>
</dbReference>
<feature type="binding site" evidence="13">
    <location>
        <begin position="381"/>
        <end position="385"/>
    </location>
    <ligand>
        <name>IMP</name>
        <dbReference type="ChEBI" id="CHEBI:58053"/>
    </ligand>
</feature>
<evidence type="ECO:0000256" key="17">
    <source>
        <dbReference type="PROSITE-ProRule" id="PRU00703"/>
    </source>
</evidence>
<feature type="domain" description="CBS" evidence="20">
    <location>
        <begin position="153"/>
        <end position="210"/>
    </location>
</feature>
<feature type="active site" description="Thioimidate intermediate" evidence="13 14">
    <location>
        <position position="301"/>
    </location>
</feature>
<evidence type="ECO:0000256" key="8">
    <source>
        <dbReference type="ARBA" id="ARBA00022958"/>
    </source>
</evidence>
<dbReference type="GO" id="GO:0046872">
    <property type="term" value="F:metal ion binding"/>
    <property type="evidence" value="ECO:0007669"/>
    <property type="project" value="UniProtKB-UniRule"/>
</dbReference>
<keyword evidence="9 13" id="KW-0560">Oxidoreductase</keyword>
<evidence type="ECO:0000313" key="21">
    <source>
        <dbReference type="EMBL" id="QEN06176.1"/>
    </source>
</evidence>
<dbReference type="UniPathway" id="UPA00601">
    <property type="reaction ID" value="UER00295"/>
</dbReference>
<dbReference type="CDD" id="cd04601">
    <property type="entry name" value="CBS_pair_IMPDH"/>
    <property type="match status" value="1"/>
</dbReference>
<dbReference type="GO" id="GO:0006183">
    <property type="term" value="P:GTP biosynthetic process"/>
    <property type="evidence" value="ECO:0007669"/>
    <property type="project" value="TreeGrafter"/>
</dbReference>
<comment type="caution">
    <text evidence="13">Lacks conserved residue(s) required for the propagation of feature annotation.</text>
</comment>
<evidence type="ECO:0000256" key="11">
    <source>
        <dbReference type="ARBA" id="ARBA00023122"/>
    </source>
</evidence>
<feature type="binding site" evidence="13">
    <location>
        <begin position="334"/>
        <end position="336"/>
    </location>
    <ligand>
        <name>IMP</name>
        <dbReference type="ChEBI" id="CHEBI:58053"/>
    </ligand>
</feature>
<comment type="catalytic activity">
    <reaction evidence="12 13 19">
        <text>IMP + NAD(+) + H2O = XMP + NADH + H(+)</text>
        <dbReference type="Rhea" id="RHEA:11708"/>
        <dbReference type="ChEBI" id="CHEBI:15377"/>
        <dbReference type="ChEBI" id="CHEBI:15378"/>
        <dbReference type="ChEBI" id="CHEBI:57464"/>
        <dbReference type="ChEBI" id="CHEBI:57540"/>
        <dbReference type="ChEBI" id="CHEBI:57945"/>
        <dbReference type="ChEBI" id="CHEBI:58053"/>
        <dbReference type="EC" id="1.1.1.205"/>
    </reaction>
</comment>
<keyword evidence="5" id="KW-0677">Repeat</keyword>
<evidence type="ECO:0000256" key="15">
    <source>
        <dbReference type="PIRSR" id="PIRSR000130-3"/>
    </source>
</evidence>
<evidence type="ECO:0000256" key="14">
    <source>
        <dbReference type="PIRSR" id="PIRSR000130-1"/>
    </source>
</evidence>
<feature type="binding site" evidence="13">
    <location>
        <begin position="357"/>
        <end position="358"/>
    </location>
    <ligand>
        <name>IMP</name>
        <dbReference type="ChEBI" id="CHEBI:58053"/>
    </ligand>
</feature>
<keyword evidence="22" id="KW-1185">Reference proteome</keyword>
<dbReference type="NCBIfam" id="TIGR01302">
    <property type="entry name" value="IMP_dehydrog"/>
    <property type="match status" value="1"/>
</dbReference>
<sequence>MKMLEIEEKLSYDDVLLVPSYADFFYANADVKTRIAKGVYLNAPIMSAAMDTVTEDKMAIALALQGGVGVIHRNLSYEEQAKQVSKVKRYLNWVIDSPITVDKNQTIADVRIIMEKYQVSGLPVVEGGKLAGIITGRDLRFCTDFTLKVESIMTKNPVVEKGEPTVKTAKEKFNKHRIEKVPVINDEGELTGLITVKDLEKHEQFPNAAMDAKGRLLCGAAISPQDYHKRIPLLKKAGVDFIVLDVASGDTKSVIDCIKDIKATYDIIVIGGNAATKEAAQRLIDAGSDAIKVGIGPGSICTTRIVAGIGVPQLSAVADVCEVAEKYDIPVIADGGIKFSGDISKAIGAGANAVMVGNLFAGLKEAPGREIIYEGRIFKTYRGMGSVGAIVDGSGDRYQMKEGDSPVPEGIEGRVPYKGELKPYLEQLVTGLKKGMGYTGCKSIDELRKYKKFVKISSAGLRESHAHDVSITQEAPNYSRS</sequence>